<dbReference type="Proteomes" id="UP000005408">
    <property type="component" value="Unassembled WGS sequence"/>
</dbReference>
<evidence type="ECO:0000313" key="2">
    <source>
        <dbReference type="Proteomes" id="UP000005408"/>
    </source>
</evidence>
<protein>
    <submittedName>
        <fullName evidence="1">Uncharacterized protein</fullName>
    </submittedName>
</protein>
<accession>A0A8W8KF66</accession>
<proteinExistence type="predicted"/>
<dbReference type="EnsemblMetazoa" id="G23631.1">
    <property type="protein sequence ID" value="G23631.1:cds"/>
    <property type="gene ID" value="G23631"/>
</dbReference>
<dbReference type="InterPro" id="IPR009003">
    <property type="entry name" value="Peptidase_S1_PA"/>
</dbReference>
<sequence>MEWWEESSCFKRGASRLGIGRPDVPSTSPQVQIPSDLDDNIGDLVKSGCVIQVPFRPFVNYFRSAVCSVDGRTLAECLLDVQHGVCQQYSHITICTNDGKVHNGICDYQRAICDAFYVHNETLSVVGTGSNGVCHSIIHHSTSTSPKPLSNTETRVFEAIAHGIDSRLLRTQSSGTEVSEAIKIFSKQDHIHGIYIRNPNCWAHDIDLTCISPWNSKGQSRRAGTLISPRHAVWARHYNIPVNTTLRFLDMNNKVVDRRIIQSVPLPVPAHANYMSGYDMVIGLLDHDVPSSISFAKVLPRNFTKIYSTHLHHALPVLSTDYEEKALVDDLNAMNNKMVNLSAPILSYRQAYYESKIVGDSGNPSFFVIDNQLVLLFVFTYGGAGSGTSVQYHYDDINDAMHSLGSRHSLTEIDLSQYATESQITNVFG</sequence>
<evidence type="ECO:0000313" key="1">
    <source>
        <dbReference type="EnsemblMetazoa" id="G23631.1:cds"/>
    </source>
</evidence>
<name>A0A8W8KF66_MAGGI</name>
<reference evidence="1" key="1">
    <citation type="submission" date="2022-08" db="UniProtKB">
        <authorList>
            <consortium name="EnsemblMetazoa"/>
        </authorList>
    </citation>
    <scope>IDENTIFICATION</scope>
    <source>
        <strain evidence="1">05x7-T-G4-1.051#20</strain>
    </source>
</reference>
<dbReference type="AlphaFoldDB" id="A0A8W8KF66"/>
<keyword evidence="2" id="KW-1185">Reference proteome</keyword>
<organism evidence="1 2">
    <name type="scientific">Magallana gigas</name>
    <name type="common">Pacific oyster</name>
    <name type="synonym">Crassostrea gigas</name>
    <dbReference type="NCBI Taxonomy" id="29159"/>
    <lineage>
        <taxon>Eukaryota</taxon>
        <taxon>Metazoa</taxon>
        <taxon>Spiralia</taxon>
        <taxon>Lophotrochozoa</taxon>
        <taxon>Mollusca</taxon>
        <taxon>Bivalvia</taxon>
        <taxon>Autobranchia</taxon>
        <taxon>Pteriomorphia</taxon>
        <taxon>Ostreida</taxon>
        <taxon>Ostreoidea</taxon>
        <taxon>Ostreidae</taxon>
        <taxon>Magallana</taxon>
    </lineage>
</organism>
<dbReference type="SUPFAM" id="SSF50494">
    <property type="entry name" value="Trypsin-like serine proteases"/>
    <property type="match status" value="1"/>
</dbReference>